<accession>C3PUK6</accession>
<feature type="non-terminal residue" evidence="3">
    <location>
        <position position="1"/>
    </location>
</feature>
<protein>
    <submittedName>
        <fullName evidence="3">E4</fullName>
    </submittedName>
</protein>
<dbReference type="EMBL" id="EF591300">
    <property type="protein sequence ID" value="ABU90816.1"/>
    <property type="molecule type" value="Genomic_DNA"/>
</dbReference>
<keyword evidence="2" id="KW-0244">Early protein</keyword>
<name>C3PUK6_RHPV1</name>
<reference evidence="3 4" key="1">
    <citation type="journal article" date="2009" name="Virology">
        <title>Genomic diversity and interspecies host infection of alpha12 Macaca fascicularis papillomaviruses (MfPVs).</title>
        <authorList>
            <person name="Chen Z."/>
            <person name="van Doorslaer K."/>
            <person name="Desalle R."/>
            <person name="Wood C.E."/>
            <person name="Kaplan J.R."/>
            <person name="Wagner J.D."/>
            <person name="Burk R.D."/>
        </authorList>
    </citation>
    <scope>NUCLEOTIDE SEQUENCE [LARGE SCALE GENOMIC DNA]</scope>
    <source>
        <strain evidence="3">Mac170</strain>
    </source>
</reference>
<comment type="similarity">
    <text evidence="1">Belongs to the papillomaviridae E4 protein family.</text>
</comment>
<dbReference type="Pfam" id="PF02711">
    <property type="entry name" value="Pap_E4"/>
    <property type="match status" value="1"/>
</dbReference>
<dbReference type="Proteomes" id="UP000164255">
    <property type="component" value="Genome"/>
</dbReference>
<dbReference type="InterPro" id="IPR003861">
    <property type="entry name" value="Papilloma_E4"/>
</dbReference>
<evidence type="ECO:0000313" key="4">
    <source>
        <dbReference type="Proteomes" id="UP000164255"/>
    </source>
</evidence>
<proteinExistence type="inferred from homology"/>
<gene>
    <name evidence="3" type="primary">E4</name>
</gene>
<organism evidence="3 4">
    <name type="scientific">Rhesus papillomavirus 1b</name>
    <dbReference type="NCBI Taxonomy" id="464935"/>
    <lineage>
        <taxon>Viruses</taxon>
        <taxon>Monodnaviria</taxon>
        <taxon>Shotokuvirae</taxon>
        <taxon>Cossaviricota</taxon>
        <taxon>Papovaviricetes</taxon>
        <taxon>Zurhausenvirales</taxon>
        <taxon>Papillomaviridae</taxon>
        <taxon>Firstpapillomavirinae</taxon>
        <taxon>Alphapapillomavirus</taxon>
        <taxon>Rhesus papillomavirus type 1</taxon>
    </lineage>
</organism>
<evidence type="ECO:0000256" key="2">
    <source>
        <dbReference type="ARBA" id="ARBA00022518"/>
    </source>
</evidence>
<evidence type="ECO:0000256" key="1">
    <source>
        <dbReference type="ARBA" id="ARBA00009551"/>
    </source>
</evidence>
<sequence length="91" mass="9873">CIILTLCLALPTATNYPLLKLLADCNPSTHHPPPPTPAPRKTCGHRLQSECVGQTQVEIQCGPWTVKAGQFFVDLRTTTPQGVPVTVTIRL</sequence>
<evidence type="ECO:0000313" key="3">
    <source>
        <dbReference type="EMBL" id="ABU90816.1"/>
    </source>
</evidence>